<gene>
    <name evidence="1" type="ORF">KL86DPRO_11507</name>
</gene>
<name>A0A212JI06_9DELT</name>
<organism evidence="1">
    <name type="scientific">uncultured delta proteobacterium</name>
    <dbReference type="NCBI Taxonomy" id="34034"/>
    <lineage>
        <taxon>Bacteria</taxon>
        <taxon>Deltaproteobacteria</taxon>
        <taxon>environmental samples</taxon>
    </lineage>
</organism>
<proteinExistence type="predicted"/>
<accession>A0A212JI06</accession>
<dbReference type="AlphaFoldDB" id="A0A212JI06"/>
<sequence length="70" mass="7437">MGKSFEAKRLTGTGCGIWKYDARGTDETAVRENGFFDAACERYGMRPGDVVIVNMGKSGAGKSAVFLVGV</sequence>
<dbReference type="EMBL" id="FLUQ01000001">
    <property type="protein sequence ID" value="SBV99076.1"/>
    <property type="molecule type" value="Genomic_DNA"/>
</dbReference>
<protein>
    <submittedName>
        <fullName evidence="1">Uncharacterized protein</fullName>
    </submittedName>
</protein>
<reference evidence="1" key="1">
    <citation type="submission" date="2016-04" db="EMBL/GenBank/DDBJ databases">
        <authorList>
            <person name="Evans L.H."/>
            <person name="Alamgir A."/>
            <person name="Owens N."/>
            <person name="Weber N.D."/>
            <person name="Virtaneva K."/>
            <person name="Barbian K."/>
            <person name="Babar A."/>
            <person name="Rosenke K."/>
        </authorList>
    </citation>
    <scope>NUCLEOTIDE SEQUENCE</scope>
    <source>
        <strain evidence="1">86</strain>
    </source>
</reference>
<evidence type="ECO:0000313" key="1">
    <source>
        <dbReference type="EMBL" id="SBV99076.1"/>
    </source>
</evidence>